<keyword evidence="7 10" id="KW-0496">Mitochondrion</keyword>
<evidence type="ECO:0000256" key="3">
    <source>
        <dbReference type="ARBA" id="ARBA00022617"/>
    </source>
</evidence>
<name>A0A6A5VD02_9PLEO</name>
<reference evidence="12" key="1">
    <citation type="journal article" date="2020" name="Stud. Mycol.">
        <title>101 Dothideomycetes genomes: a test case for predicting lifestyles and emergence of pathogens.</title>
        <authorList>
            <person name="Haridas S."/>
            <person name="Albert R."/>
            <person name="Binder M."/>
            <person name="Bloem J."/>
            <person name="Labutti K."/>
            <person name="Salamov A."/>
            <person name="Andreopoulos B."/>
            <person name="Baker S."/>
            <person name="Barry K."/>
            <person name="Bills G."/>
            <person name="Bluhm B."/>
            <person name="Cannon C."/>
            <person name="Castanera R."/>
            <person name="Culley D."/>
            <person name="Daum C."/>
            <person name="Ezra D."/>
            <person name="Gonzalez J."/>
            <person name="Henrissat B."/>
            <person name="Kuo A."/>
            <person name="Liang C."/>
            <person name="Lipzen A."/>
            <person name="Lutzoni F."/>
            <person name="Magnuson J."/>
            <person name="Mondo S."/>
            <person name="Nolan M."/>
            <person name="Ohm R."/>
            <person name="Pangilinan J."/>
            <person name="Park H.-J."/>
            <person name="Ramirez L."/>
            <person name="Alfaro M."/>
            <person name="Sun H."/>
            <person name="Tritt A."/>
            <person name="Yoshinaga Y."/>
            <person name="Zwiers L.-H."/>
            <person name="Turgeon B."/>
            <person name="Goodwin S."/>
            <person name="Spatafora J."/>
            <person name="Crous P."/>
            <person name="Grigoriev I."/>
        </authorList>
    </citation>
    <scope>NUCLEOTIDE SEQUENCE</scope>
    <source>
        <strain evidence="12">CBS 107.79</strain>
    </source>
</reference>
<keyword evidence="9 10" id="KW-0456">Lyase</keyword>
<evidence type="ECO:0000313" key="12">
    <source>
        <dbReference type="EMBL" id="KAF1974708.1"/>
    </source>
</evidence>
<evidence type="ECO:0000256" key="4">
    <source>
        <dbReference type="ARBA" id="ARBA00022723"/>
    </source>
</evidence>
<proteinExistence type="inferred from homology"/>
<evidence type="ECO:0000256" key="1">
    <source>
        <dbReference type="ARBA" id="ARBA00004273"/>
    </source>
</evidence>
<sequence length="351" mass="39286">MGWFWADTAPAAPVARVAPHPTMPRDNAQPPPACPMHNKMPPPSGKAEPPSTPAGACPYVPPDQASNAPASTTTEPEPAQNTGLLSRLNPLNNMFFNLSNERASHQTQDLPLSREQSTIPKADGSLWEYPSPQQMYNAMLRKGYTDTPVDAVESMVSVHNFLNEGAWAEIMGWERRFSRGILEGYSICKRGEENANKTLGTAEDPFDTTTWTDKAVPPPKLLRFTGRPTEMTPKAQIMQWAAWGWPGKFASPPPFDRHDWFVERCNEKGCEEVRYVIDYYEGEPEPTGEPVFYLDVRPAIDGPRGAAERLVRWGTDTWWTATGGVVRELKKAEAERKKREDEIAAQSRQYN</sequence>
<dbReference type="Pfam" id="PF01265">
    <property type="entry name" value="Cyto_heme_lyase"/>
    <property type="match status" value="1"/>
</dbReference>
<accession>A0A6A5VD02</accession>
<dbReference type="GO" id="GO:0005743">
    <property type="term" value="C:mitochondrial inner membrane"/>
    <property type="evidence" value="ECO:0007669"/>
    <property type="project" value="UniProtKB-SubCell"/>
</dbReference>
<protein>
    <recommendedName>
        <fullName evidence="10">Holocytochrome c-type synthase</fullName>
        <ecNumber evidence="10">4.4.1.17</ecNumber>
    </recommendedName>
</protein>
<keyword evidence="13" id="KW-1185">Reference proteome</keyword>
<comment type="subcellular location">
    <subcellularLocation>
        <location evidence="1 10">Mitochondrion inner membrane</location>
    </subcellularLocation>
</comment>
<evidence type="ECO:0000256" key="6">
    <source>
        <dbReference type="ARBA" id="ARBA00023004"/>
    </source>
</evidence>
<keyword evidence="5 10" id="KW-0999">Mitochondrion inner membrane</keyword>
<dbReference type="InterPro" id="IPR000511">
    <property type="entry name" value="Holocyt_c/c1_synthase"/>
</dbReference>
<keyword evidence="6 10" id="KW-0408">Iron</keyword>
<dbReference type="GO" id="GO:0046872">
    <property type="term" value="F:metal ion binding"/>
    <property type="evidence" value="ECO:0007669"/>
    <property type="project" value="UniProtKB-KW"/>
</dbReference>
<feature type="compositionally biased region" description="Polar residues" evidence="11">
    <location>
        <begin position="64"/>
        <end position="83"/>
    </location>
</feature>
<feature type="region of interest" description="Disordered" evidence="11">
    <location>
        <begin position="330"/>
        <end position="351"/>
    </location>
</feature>
<dbReference type="PROSITE" id="PS00822">
    <property type="entry name" value="CYTO_HEME_LYASE_2"/>
    <property type="match status" value="1"/>
</dbReference>
<dbReference type="EC" id="4.4.1.17" evidence="10"/>
<feature type="compositionally biased region" description="Low complexity" evidence="11">
    <location>
        <begin position="9"/>
        <end position="20"/>
    </location>
</feature>
<dbReference type="GO" id="GO:0004408">
    <property type="term" value="F:holocytochrome-c synthase activity"/>
    <property type="evidence" value="ECO:0007669"/>
    <property type="project" value="UniProtKB-EC"/>
</dbReference>
<comment type="similarity">
    <text evidence="2 10">Belongs to the cytochrome c-type heme lyase family.</text>
</comment>
<evidence type="ECO:0000256" key="9">
    <source>
        <dbReference type="ARBA" id="ARBA00023239"/>
    </source>
</evidence>
<dbReference type="PANTHER" id="PTHR12743">
    <property type="entry name" value="CYTOCHROME C1 HEME LYASE"/>
    <property type="match status" value="1"/>
</dbReference>
<keyword evidence="3 10" id="KW-0349">Heme</keyword>
<evidence type="ECO:0000256" key="2">
    <source>
        <dbReference type="ARBA" id="ARBA00007255"/>
    </source>
</evidence>
<feature type="compositionally biased region" description="Pro residues" evidence="11">
    <location>
        <begin position="29"/>
        <end position="44"/>
    </location>
</feature>
<keyword evidence="8 10" id="KW-0472">Membrane</keyword>
<dbReference type="PANTHER" id="PTHR12743:SF3">
    <property type="entry name" value="HOLOCYTOCHROME-C SYNTHASE"/>
    <property type="match status" value="1"/>
</dbReference>
<evidence type="ECO:0000256" key="11">
    <source>
        <dbReference type="SAM" id="MobiDB-lite"/>
    </source>
</evidence>
<feature type="region of interest" description="Disordered" evidence="11">
    <location>
        <begin position="1"/>
        <end position="83"/>
    </location>
</feature>
<feature type="compositionally biased region" description="Basic and acidic residues" evidence="11">
    <location>
        <begin position="330"/>
        <end position="342"/>
    </location>
</feature>
<evidence type="ECO:0000256" key="5">
    <source>
        <dbReference type="ARBA" id="ARBA00022792"/>
    </source>
</evidence>
<dbReference type="OrthoDB" id="1158011at2759"/>
<dbReference type="Proteomes" id="UP000800036">
    <property type="component" value="Unassembled WGS sequence"/>
</dbReference>
<evidence type="ECO:0000256" key="8">
    <source>
        <dbReference type="ARBA" id="ARBA00023136"/>
    </source>
</evidence>
<comment type="function">
    <text evidence="10">Lyase that catalyzes the covalent linking of the heme group to the cytochrome C apoprotein to produce the mature functional cytochrome.</text>
</comment>
<gene>
    <name evidence="12" type="ORF">BU23DRAFT_588824</name>
</gene>
<evidence type="ECO:0000256" key="7">
    <source>
        <dbReference type="ARBA" id="ARBA00023128"/>
    </source>
</evidence>
<evidence type="ECO:0000313" key="13">
    <source>
        <dbReference type="Proteomes" id="UP000800036"/>
    </source>
</evidence>
<dbReference type="AlphaFoldDB" id="A0A6A5VD02"/>
<comment type="catalytic activity">
    <reaction evidence="10">
        <text>holo-[cytochrome c] = apo-[cytochrome c] + heme b</text>
        <dbReference type="Rhea" id="RHEA:22648"/>
        <dbReference type="Rhea" id="RHEA-COMP:10725"/>
        <dbReference type="Rhea" id="RHEA-COMP:10726"/>
        <dbReference type="ChEBI" id="CHEBI:29950"/>
        <dbReference type="ChEBI" id="CHEBI:60344"/>
        <dbReference type="ChEBI" id="CHEBI:83739"/>
        <dbReference type="EC" id="4.4.1.17"/>
    </reaction>
</comment>
<keyword evidence="4 10" id="KW-0479">Metal-binding</keyword>
<organism evidence="12 13">
    <name type="scientific">Bimuria novae-zelandiae CBS 107.79</name>
    <dbReference type="NCBI Taxonomy" id="1447943"/>
    <lineage>
        <taxon>Eukaryota</taxon>
        <taxon>Fungi</taxon>
        <taxon>Dikarya</taxon>
        <taxon>Ascomycota</taxon>
        <taxon>Pezizomycotina</taxon>
        <taxon>Dothideomycetes</taxon>
        <taxon>Pleosporomycetidae</taxon>
        <taxon>Pleosporales</taxon>
        <taxon>Massarineae</taxon>
        <taxon>Didymosphaeriaceae</taxon>
        <taxon>Bimuria</taxon>
    </lineage>
</organism>
<evidence type="ECO:0000256" key="10">
    <source>
        <dbReference type="RuleBase" id="RU363130"/>
    </source>
</evidence>
<dbReference type="EMBL" id="ML976673">
    <property type="protein sequence ID" value="KAF1974708.1"/>
    <property type="molecule type" value="Genomic_DNA"/>
</dbReference>